<reference evidence="1" key="1">
    <citation type="journal article" date="2014" name="Front. Microbiol.">
        <title>High frequency of phylogenetically diverse reductive dehalogenase-homologous genes in deep subseafloor sedimentary metagenomes.</title>
        <authorList>
            <person name="Kawai M."/>
            <person name="Futagami T."/>
            <person name="Toyoda A."/>
            <person name="Takaki Y."/>
            <person name="Nishi S."/>
            <person name="Hori S."/>
            <person name="Arai W."/>
            <person name="Tsubouchi T."/>
            <person name="Morono Y."/>
            <person name="Uchiyama I."/>
            <person name="Ito T."/>
            <person name="Fujiyama A."/>
            <person name="Inagaki F."/>
            <person name="Takami H."/>
        </authorList>
    </citation>
    <scope>NUCLEOTIDE SEQUENCE</scope>
    <source>
        <strain evidence="1">Expedition CK06-06</strain>
    </source>
</reference>
<evidence type="ECO:0000313" key="1">
    <source>
        <dbReference type="EMBL" id="GAG54072.1"/>
    </source>
</evidence>
<gene>
    <name evidence="1" type="ORF">S01H4_18953</name>
</gene>
<proteinExistence type="predicted"/>
<sequence length="93" mass="11098">MNDMNNNLRNQVGVAAYYLAQKNYSYDVLCWMLAERQLFAQKDPRYAEKQRIREKAAEIFFSKQPYDIVCWYIAELDISLKIKKSGKPRDRIL</sequence>
<comment type="caution">
    <text evidence="1">The sequence shown here is derived from an EMBL/GenBank/DDBJ whole genome shotgun (WGS) entry which is preliminary data.</text>
</comment>
<accession>X0Z6L2</accession>
<name>X0Z6L2_9ZZZZ</name>
<dbReference type="EMBL" id="BART01008424">
    <property type="protein sequence ID" value="GAG54072.1"/>
    <property type="molecule type" value="Genomic_DNA"/>
</dbReference>
<dbReference type="AlphaFoldDB" id="X0Z6L2"/>
<protein>
    <submittedName>
        <fullName evidence="1">Uncharacterized protein</fullName>
    </submittedName>
</protein>
<organism evidence="1">
    <name type="scientific">marine sediment metagenome</name>
    <dbReference type="NCBI Taxonomy" id="412755"/>
    <lineage>
        <taxon>unclassified sequences</taxon>
        <taxon>metagenomes</taxon>
        <taxon>ecological metagenomes</taxon>
    </lineage>
</organism>